<comment type="caution">
    <text evidence="2">The sequence shown here is derived from an EMBL/GenBank/DDBJ whole genome shotgun (WGS) entry which is preliminary data.</text>
</comment>
<feature type="compositionally biased region" description="Basic and acidic residues" evidence="1">
    <location>
        <begin position="23"/>
        <end position="34"/>
    </location>
</feature>
<accession>A0ABS6JNU0</accession>
<dbReference type="RefSeq" id="WP_217068408.1">
    <property type="nucleotide sequence ID" value="NZ_JAHQCS010000162.1"/>
</dbReference>
<feature type="region of interest" description="Disordered" evidence="1">
    <location>
        <begin position="1"/>
        <end position="34"/>
    </location>
</feature>
<protein>
    <submittedName>
        <fullName evidence="2">Uncharacterized protein</fullName>
    </submittedName>
</protein>
<gene>
    <name evidence="2" type="ORF">KS419_20220</name>
</gene>
<evidence type="ECO:0000256" key="1">
    <source>
        <dbReference type="SAM" id="MobiDB-lite"/>
    </source>
</evidence>
<sequence>MIKKKDQETEASIATGIDDDEELSQRATEEEIKKGEYTRVTSLRYDEDPRA</sequence>
<name>A0ABS6JNU0_9BACI</name>
<evidence type="ECO:0000313" key="2">
    <source>
        <dbReference type="EMBL" id="MBU9714065.1"/>
    </source>
</evidence>
<evidence type="ECO:0000313" key="3">
    <source>
        <dbReference type="Proteomes" id="UP000784880"/>
    </source>
</evidence>
<keyword evidence="3" id="KW-1185">Reference proteome</keyword>
<organism evidence="2 3">
    <name type="scientific">Evansella tamaricis</name>
    <dbReference type="NCBI Taxonomy" id="2069301"/>
    <lineage>
        <taxon>Bacteria</taxon>
        <taxon>Bacillati</taxon>
        <taxon>Bacillota</taxon>
        <taxon>Bacilli</taxon>
        <taxon>Bacillales</taxon>
        <taxon>Bacillaceae</taxon>
        <taxon>Evansella</taxon>
    </lineage>
</organism>
<dbReference type="EMBL" id="JAHQCS010000162">
    <property type="protein sequence ID" value="MBU9714065.1"/>
    <property type="molecule type" value="Genomic_DNA"/>
</dbReference>
<proteinExistence type="predicted"/>
<dbReference type="Proteomes" id="UP000784880">
    <property type="component" value="Unassembled WGS sequence"/>
</dbReference>
<reference evidence="2 3" key="1">
    <citation type="submission" date="2021-06" db="EMBL/GenBank/DDBJ databases">
        <title>Bacillus sp. RD4P76, an endophyte from a halophyte.</title>
        <authorList>
            <person name="Sun J.-Q."/>
        </authorList>
    </citation>
    <scope>NUCLEOTIDE SEQUENCE [LARGE SCALE GENOMIC DNA]</scope>
    <source>
        <strain evidence="2 3">CGMCC 1.15917</strain>
    </source>
</reference>